<dbReference type="Gene3D" id="2.150.10.10">
    <property type="entry name" value="Serralysin-like metalloprotease, C-terminal"/>
    <property type="match status" value="2"/>
</dbReference>
<dbReference type="Pfam" id="PF00353">
    <property type="entry name" value="HemolysinCabind"/>
    <property type="match status" value="3"/>
</dbReference>
<dbReference type="RefSeq" id="WP_255328026.1">
    <property type="nucleotide sequence ID" value="NZ_JAKZEU010000001.1"/>
</dbReference>
<keyword evidence="2" id="KW-0964">Secreted</keyword>
<keyword evidence="5" id="KW-0614">Plasmid</keyword>
<proteinExistence type="predicted"/>
<evidence type="ECO:0000313" key="6">
    <source>
        <dbReference type="Proteomes" id="UP001203945"/>
    </source>
</evidence>
<dbReference type="InterPro" id="IPR050557">
    <property type="entry name" value="RTX_toxin/Mannuronan_C5-epim"/>
</dbReference>
<evidence type="ECO:0000256" key="2">
    <source>
        <dbReference type="ARBA" id="ARBA00022525"/>
    </source>
</evidence>
<dbReference type="EMBL" id="JAKZEU010000001">
    <property type="protein sequence ID" value="MCQ0969066.1"/>
    <property type="molecule type" value="Genomic_DNA"/>
</dbReference>
<evidence type="ECO:0000256" key="4">
    <source>
        <dbReference type="SAM" id="SignalP"/>
    </source>
</evidence>
<feature type="compositionally biased region" description="Acidic residues" evidence="3">
    <location>
        <begin position="28"/>
        <end position="45"/>
    </location>
</feature>
<dbReference type="InterPro" id="IPR018511">
    <property type="entry name" value="Hemolysin-typ_Ca-bd_CS"/>
</dbReference>
<dbReference type="PANTHER" id="PTHR38340:SF1">
    <property type="entry name" value="S-LAYER PROTEIN"/>
    <property type="match status" value="1"/>
</dbReference>
<accession>A0ABT1MN96</accession>
<dbReference type="InterPro" id="IPR011049">
    <property type="entry name" value="Serralysin-like_metalloprot_C"/>
</dbReference>
<comment type="subcellular location">
    <subcellularLocation>
        <location evidence="1">Secreted</location>
    </subcellularLocation>
</comment>
<evidence type="ECO:0000256" key="3">
    <source>
        <dbReference type="SAM" id="MobiDB-lite"/>
    </source>
</evidence>
<name>A0ABT1MN96_9RHOB</name>
<keyword evidence="4" id="KW-0732">Signal</keyword>
<dbReference type="PANTHER" id="PTHR38340">
    <property type="entry name" value="S-LAYER PROTEIN"/>
    <property type="match status" value="1"/>
</dbReference>
<geneLocation type="plasmid" evidence="5">
    <name>unnamed1</name>
</geneLocation>
<protein>
    <recommendedName>
        <fullName evidence="7">Hemolysin type calcium-binding protein</fullName>
    </recommendedName>
</protein>
<sequence>MDQLTIQAPLLWLALGSAALMALIGSNDDESSVAPEPEADPEPFEDAPGYDPSRFGEERIGTTGDDALTADPGTASAIAGLDGDDRVNGSDQADYVLGGEGDDTISGANGADSLRAGAGEDVIDGGEDNDVILGEAGDDSLAGGTGADRIIGGAGNDVLSGLGQSRAAPSSLSESLEDRGDTLLGGMGDDTLWISAEDTATGGEGADLFAVDHRVLQPGDPAMITDYTPGDDAVVVYVRSSFDSASGGLVAPELRAIGNAAGGYTTILADDVPVARVEGVTDPALIDLRRVVDDL</sequence>
<feature type="region of interest" description="Disordered" evidence="3">
    <location>
        <begin position="28"/>
        <end position="68"/>
    </location>
</feature>
<evidence type="ECO:0000256" key="1">
    <source>
        <dbReference type="ARBA" id="ARBA00004613"/>
    </source>
</evidence>
<comment type="caution">
    <text evidence="5">The sequence shown here is derived from an EMBL/GenBank/DDBJ whole genome shotgun (WGS) entry which is preliminary data.</text>
</comment>
<organism evidence="5 6">
    <name type="scientific">Paracoccus albicereus</name>
    <dbReference type="NCBI Taxonomy" id="2922394"/>
    <lineage>
        <taxon>Bacteria</taxon>
        <taxon>Pseudomonadati</taxon>
        <taxon>Pseudomonadota</taxon>
        <taxon>Alphaproteobacteria</taxon>
        <taxon>Rhodobacterales</taxon>
        <taxon>Paracoccaceae</taxon>
        <taxon>Paracoccus</taxon>
    </lineage>
</organism>
<gene>
    <name evidence="5" type="ORF">MLD63_01280</name>
</gene>
<dbReference type="PRINTS" id="PR00313">
    <property type="entry name" value="CABNDNGRPT"/>
</dbReference>
<dbReference type="SUPFAM" id="SSF51120">
    <property type="entry name" value="beta-Roll"/>
    <property type="match status" value="1"/>
</dbReference>
<keyword evidence="6" id="KW-1185">Reference proteome</keyword>
<dbReference type="PROSITE" id="PS00330">
    <property type="entry name" value="HEMOLYSIN_CALCIUM"/>
    <property type="match status" value="2"/>
</dbReference>
<feature type="signal peptide" evidence="4">
    <location>
        <begin position="1"/>
        <end position="22"/>
    </location>
</feature>
<evidence type="ECO:0000313" key="5">
    <source>
        <dbReference type="EMBL" id="MCQ0969066.1"/>
    </source>
</evidence>
<feature type="chain" id="PRO_5047450617" description="Hemolysin type calcium-binding protein" evidence="4">
    <location>
        <begin position="23"/>
        <end position="295"/>
    </location>
</feature>
<dbReference type="Proteomes" id="UP001203945">
    <property type="component" value="Unassembled WGS sequence"/>
</dbReference>
<dbReference type="InterPro" id="IPR001343">
    <property type="entry name" value="Hemolysn_Ca-bd"/>
</dbReference>
<evidence type="ECO:0008006" key="7">
    <source>
        <dbReference type="Google" id="ProtNLM"/>
    </source>
</evidence>
<reference evidence="5 6" key="1">
    <citation type="submission" date="2022-03" db="EMBL/GenBank/DDBJ databases">
        <authorList>
            <person name="He Y."/>
        </authorList>
    </citation>
    <scope>NUCLEOTIDE SEQUENCE [LARGE SCALE GENOMIC DNA]</scope>
    <source>
        <strain evidence="5 6">TK19116</strain>
        <plasmid evidence="5">unnamed1</plasmid>
    </source>
</reference>